<feature type="compositionally biased region" description="Basic and acidic residues" evidence="8">
    <location>
        <begin position="267"/>
        <end position="280"/>
    </location>
</feature>
<dbReference type="GO" id="GO:0032807">
    <property type="term" value="C:DNA ligase IV complex"/>
    <property type="evidence" value="ECO:0007669"/>
    <property type="project" value="TreeGrafter"/>
</dbReference>
<dbReference type="InterPro" id="IPR053829">
    <property type="entry name" value="XLF-like_CC"/>
</dbReference>
<keyword evidence="5" id="KW-0539">Nucleus</keyword>
<keyword evidence="4" id="KW-0234">DNA repair</keyword>
<evidence type="ECO:0000313" key="12">
    <source>
        <dbReference type="Proteomes" id="UP000694620"/>
    </source>
</evidence>
<proteinExistence type="inferred from homology"/>
<dbReference type="Gene3D" id="1.10.287.450">
    <property type="entry name" value="Helix hairpin bin"/>
    <property type="match status" value="1"/>
</dbReference>
<dbReference type="GO" id="GO:0045027">
    <property type="term" value="F:DNA end binding"/>
    <property type="evidence" value="ECO:0007669"/>
    <property type="project" value="TreeGrafter"/>
</dbReference>
<dbReference type="Proteomes" id="UP000694620">
    <property type="component" value="Chromosome 8"/>
</dbReference>
<dbReference type="InterPro" id="IPR052287">
    <property type="entry name" value="NHEJ_factor"/>
</dbReference>
<feature type="compositionally biased region" description="Basic residues" evidence="8">
    <location>
        <begin position="310"/>
        <end position="321"/>
    </location>
</feature>
<dbReference type="Ensembl" id="ENSECRT00000024547.1">
    <property type="protein sequence ID" value="ENSECRP00000024019.1"/>
    <property type="gene ID" value="ENSECRG00000016270.1"/>
</dbReference>
<dbReference type="OrthoDB" id="2155935at2759"/>
<evidence type="ECO:0000256" key="2">
    <source>
        <dbReference type="ARBA" id="ARBA00022763"/>
    </source>
</evidence>
<dbReference type="PANTHER" id="PTHR32235">
    <property type="entry name" value="NON-HOMOLOGOUS END-JOINING FACTOR 1"/>
    <property type="match status" value="1"/>
</dbReference>
<dbReference type="InterPro" id="IPR038051">
    <property type="entry name" value="XRCC4-like_N_sf"/>
</dbReference>
<name>A0A8C4SY99_ERPCA</name>
<evidence type="ECO:0000256" key="3">
    <source>
        <dbReference type="ARBA" id="ARBA00023125"/>
    </source>
</evidence>
<reference evidence="11" key="3">
    <citation type="submission" date="2025-09" db="UniProtKB">
        <authorList>
            <consortium name="Ensembl"/>
        </authorList>
    </citation>
    <scope>IDENTIFICATION</scope>
</reference>
<dbReference type="CDD" id="cd22285">
    <property type="entry name" value="HD_XLF_N"/>
    <property type="match status" value="1"/>
</dbReference>
<gene>
    <name evidence="11" type="primary">nhej1</name>
</gene>
<keyword evidence="12" id="KW-1185">Reference proteome</keyword>
<organism evidence="11 12">
    <name type="scientific">Erpetoichthys calabaricus</name>
    <name type="common">Rope fish</name>
    <name type="synonym">Calamoichthys calabaricus</name>
    <dbReference type="NCBI Taxonomy" id="27687"/>
    <lineage>
        <taxon>Eukaryota</taxon>
        <taxon>Metazoa</taxon>
        <taxon>Chordata</taxon>
        <taxon>Craniata</taxon>
        <taxon>Vertebrata</taxon>
        <taxon>Euteleostomi</taxon>
        <taxon>Actinopterygii</taxon>
        <taxon>Polypteriformes</taxon>
        <taxon>Polypteridae</taxon>
        <taxon>Erpetoichthys</taxon>
    </lineage>
</organism>
<dbReference type="FunFam" id="2.170.210.10:FF:000001">
    <property type="entry name" value="Non-homologous end-joining factor 1"/>
    <property type="match status" value="1"/>
</dbReference>
<evidence type="ECO:0000256" key="6">
    <source>
        <dbReference type="ARBA" id="ARBA00025747"/>
    </source>
</evidence>
<evidence type="ECO:0000256" key="7">
    <source>
        <dbReference type="ARBA" id="ARBA00044529"/>
    </source>
</evidence>
<evidence type="ECO:0000259" key="9">
    <source>
        <dbReference type="Pfam" id="PF09302"/>
    </source>
</evidence>
<accession>A0A8C4SY99</accession>
<protein>
    <recommendedName>
        <fullName evidence="7">Non-homologous end-joining factor 1</fullName>
    </recommendedName>
</protein>
<dbReference type="GeneTree" id="ENSGT00390000009940"/>
<feature type="region of interest" description="Disordered" evidence="8">
    <location>
        <begin position="231"/>
        <end position="321"/>
    </location>
</feature>
<evidence type="ECO:0000256" key="1">
    <source>
        <dbReference type="ARBA" id="ARBA00004123"/>
    </source>
</evidence>
<feature type="compositionally biased region" description="Polar residues" evidence="8">
    <location>
        <begin position="244"/>
        <end position="262"/>
    </location>
</feature>
<feature type="domain" description="XLF-like coiled-coil region" evidence="10">
    <location>
        <begin position="135"/>
        <end position="181"/>
    </location>
</feature>
<dbReference type="Pfam" id="PF09302">
    <property type="entry name" value="XLF"/>
    <property type="match status" value="1"/>
</dbReference>
<reference evidence="11" key="2">
    <citation type="submission" date="2025-08" db="UniProtKB">
        <authorList>
            <consortium name="Ensembl"/>
        </authorList>
    </citation>
    <scope>IDENTIFICATION</scope>
</reference>
<evidence type="ECO:0000313" key="11">
    <source>
        <dbReference type="Ensembl" id="ENSECRP00000024019.1"/>
    </source>
</evidence>
<dbReference type="FunFam" id="1.10.287.450:FF:000003">
    <property type="entry name" value="Non-homologous end-joining factor 1"/>
    <property type="match status" value="1"/>
</dbReference>
<sequence>MRMEKSGNTARGLLDQPWVPVEISNTLFLVKVSFGNTAYQLLISDLDFVWYESVDTNTLEQRAQELNRRLKASVVSFFQQLCAIAQPKLEGHEETDSAATFSCERVQDGLTLHMKSELAGVPFYWRFSCSPASVRVICQHLVHPFLAISRFLQEQTLELGTLLKRKDDEIQDYKENGAVLSRDRLKTELFQQQAFNKLFFLKKLPEICAVQDCRGFTREIQELYVAVTTMGSRQKRKHEDSEDTSTQVSQEVSKSISTQAEQAQKMPFEHLAEEKCKEEEGGTQSPLTNDTRKEMTMATATQASSQPTARPKKKSAKGLFR</sequence>
<keyword evidence="2" id="KW-0227">DNA damage</keyword>
<comment type="similarity">
    <text evidence="6">Belongs to the XRCC4-XLF family. XLF subfamily.</text>
</comment>
<feature type="compositionally biased region" description="Low complexity" evidence="8">
    <location>
        <begin position="296"/>
        <end position="309"/>
    </location>
</feature>
<dbReference type="GO" id="GO:0006303">
    <property type="term" value="P:double-strand break repair via nonhomologous end joining"/>
    <property type="evidence" value="ECO:0007669"/>
    <property type="project" value="UniProtKB-ARBA"/>
</dbReference>
<keyword evidence="3" id="KW-0238">DNA-binding</keyword>
<dbReference type="AlphaFoldDB" id="A0A8C4SY99"/>
<evidence type="ECO:0000256" key="5">
    <source>
        <dbReference type="ARBA" id="ARBA00023242"/>
    </source>
</evidence>
<reference evidence="11" key="1">
    <citation type="submission" date="2021-06" db="EMBL/GenBank/DDBJ databases">
        <authorList>
            <consortium name="Wellcome Sanger Institute Data Sharing"/>
        </authorList>
    </citation>
    <scope>NUCLEOTIDE SEQUENCE [LARGE SCALE GENOMIC DNA]</scope>
</reference>
<dbReference type="CTD" id="79840"/>
<dbReference type="RefSeq" id="XP_028663064.1">
    <property type="nucleotide sequence ID" value="XM_028807231.2"/>
</dbReference>
<dbReference type="Pfam" id="PF21928">
    <property type="entry name" value="XLF_CC"/>
    <property type="match status" value="1"/>
</dbReference>
<evidence type="ECO:0000259" key="10">
    <source>
        <dbReference type="Pfam" id="PF21928"/>
    </source>
</evidence>
<evidence type="ECO:0000256" key="8">
    <source>
        <dbReference type="SAM" id="MobiDB-lite"/>
    </source>
</evidence>
<dbReference type="PANTHER" id="PTHR32235:SF1">
    <property type="entry name" value="NON-HOMOLOGOUS END-JOINING FACTOR 1"/>
    <property type="match status" value="1"/>
</dbReference>
<comment type="subcellular location">
    <subcellularLocation>
        <location evidence="1">Nucleus</location>
    </subcellularLocation>
</comment>
<feature type="domain" description="XLF-like N-terminal" evidence="9">
    <location>
        <begin position="17"/>
        <end position="130"/>
    </location>
</feature>
<evidence type="ECO:0000256" key="4">
    <source>
        <dbReference type="ARBA" id="ARBA00023204"/>
    </source>
</evidence>
<dbReference type="GeneID" id="114655922"/>
<dbReference type="InterPro" id="IPR015381">
    <property type="entry name" value="XLF-like_N"/>
</dbReference>
<dbReference type="Gene3D" id="2.170.210.10">
    <property type="entry name" value="DNA double-strand break repair and VJ recombination XRCC4, N-terminal"/>
    <property type="match status" value="1"/>
</dbReference>